<proteinExistence type="inferred from homology"/>
<dbReference type="InterPro" id="IPR011050">
    <property type="entry name" value="Pectin_lyase_fold/virulence"/>
</dbReference>
<dbReference type="PANTHER" id="PTHR40088">
    <property type="entry name" value="PECTATE LYASE (EUROFUNG)"/>
    <property type="match status" value="1"/>
</dbReference>
<dbReference type="SUPFAM" id="SSF51126">
    <property type="entry name" value="Pectin lyase-like"/>
    <property type="match status" value="1"/>
</dbReference>
<dbReference type="PANTHER" id="PTHR40088:SF1">
    <property type="entry name" value="PECTATE LYASE PEL9"/>
    <property type="match status" value="1"/>
</dbReference>
<keyword evidence="6" id="KW-0106">Calcium</keyword>
<dbReference type="Pfam" id="PF18962">
    <property type="entry name" value="Por_Secre_tail"/>
    <property type="match status" value="1"/>
</dbReference>
<dbReference type="OrthoDB" id="8660908at2"/>
<comment type="similarity">
    <text evidence="8">Belongs to the polysaccharide lyase 9 family.</text>
</comment>
<evidence type="ECO:0000313" key="11">
    <source>
        <dbReference type="EMBL" id="QEC71875.1"/>
    </source>
</evidence>
<evidence type="ECO:0000256" key="2">
    <source>
        <dbReference type="ARBA" id="ARBA00004613"/>
    </source>
</evidence>
<feature type="domain" description="Pel9A-like right handed beta-helix region" evidence="10">
    <location>
        <begin position="4"/>
        <end position="299"/>
    </location>
</feature>
<keyword evidence="12" id="KW-1185">Reference proteome</keyword>
<reference evidence="11 12" key="1">
    <citation type="journal article" date="2017" name="Int. J. Syst. Evol. Microbiol.">
        <title>Arachidicoccus ginsenosidivorans sp. nov., with ginsenoside-converting activity isolated from ginseng cultivating soil.</title>
        <authorList>
            <person name="Siddiqi M.Z."/>
            <person name="Aslam Z."/>
            <person name="Im W.T."/>
        </authorList>
    </citation>
    <scope>NUCLEOTIDE SEQUENCE [LARGE SCALE GENOMIC DNA]</scope>
    <source>
        <strain evidence="11 12">Gsoil 809</strain>
    </source>
</reference>
<evidence type="ECO:0000256" key="3">
    <source>
        <dbReference type="ARBA" id="ARBA00022525"/>
    </source>
</evidence>
<dbReference type="GO" id="GO:0016837">
    <property type="term" value="F:carbon-oxygen lyase activity, acting on polysaccharides"/>
    <property type="evidence" value="ECO:0007669"/>
    <property type="project" value="TreeGrafter"/>
</dbReference>
<evidence type="ECO:0000256" key="4">
    <source>
        <dbReference type="ARBA" id="ARBA00022723"/>
    </source>
</evidence>
<dbReference type="InterPro" id="IPR013783">
    <property type="entry name" value="Ig-like_fold"/>
</dbReference>
<name>A0A5B8VLN6_9BACT</name>
<evidence type="ECO:0000256" key="8">
    <source>
        <dbReference type="ARBA" id="ARBA00038263"/>
    </source>
</evidence>
<keyword evidence="5" id="KW-0732">Signal</keyword>
<organism evidence="11 12">
    <name type="scientific">Arachidicoccus ginsenosidivorans</name>
    <dbReference type="NCBI Taxonomy" id="496057"/>
    <lineage>
        <taxon>Bacteria</taxon>
        <taxon>Pseudomonadati</taxon>
        <taxon>Bacteroidota</taxon>
        <taxon>Chitinophagia</taxon>
        <taxon>Chitinophagales</taxon>
        <taxon>Chitinophagaceae</taxon>
        <taxon>Arachidicoccus</taxon>
    </lineage>
</organism>
<dbReference type="Gene3D" id="2.60.40.10">
    <property type="entry name" value="Immunoglobulins"/>
    <property type="match status" value="1"/>
</dbReference>
<comment type="subcellular location">
    <subcellularLocation>
        <location evidence="2">Secreted</location>
    </subcellularLocation>
</comment>
<dbReference type="InterPro" id="IPR053868">
    <property type="entry name" value="Pel9A-like_beta_helix"/>
</dbReference>
<evidence type="ECO:0000313" key="12">
    <source>
        <dbReference type="Proteomes" id="UP000321291"/>
    </source>
</evidence>
<dbReference type="GO" id="GO:0005576">
    <property type="term" value="C:extracellular region"/>
    <property type="evidence" value="ECO:0007669"/>
    <property type="project" value="UniProtKB-SubCell"/>
</dbReference>
<evidence type="ECO:0000259" key="10">
    <source>
        <dbReference type="Pfam" id="PF22842"/>
    </source>
</evidence>
<gene>
    <name evidence="11" type="ORF">FSB73_09580</name>
</gene>
<keyword evidence="3" id="KW-0964">Secreted</keyword>
<dbReference type="Gene3D" id="2.160.20.10">
    <property type="entry name" value="Single-stranded right-handed beta-helix, Pectin lyase-like"/>
    <property type="match status" value="1"/>
</dbReference>
<evidence type="ECO:0000256" key="1">
    <source>
        <dbReference type="ARBA" id="ARBA00001913"/>
    </source>
</evidence>
<dbReference type="KEGG" id="agi:FSB73_09580"/>
<dbReference type="InterPro" id="IPR026444">
    <property type="entry name" value="Secre_tail"/>
</dbReference>
<evidence type="ECO:0000256" key="6">
    <source>
        <dbReference type="ARBA" id="ARBA00022837"/>
    </source>
</evidence>
<accession>A0A5B8VLN6</accession>
<dbReference type="AlphaFoldDB" id="A0A5B8VLN6"/>
<dbReference type="InterPro" id="IPR012334">
    <property type="entry name" value="Pectin_lyas_fold"/>
</dbReference>
<dbReference type="NCBIfam" id="TIGR04183">
    <property type="entry name" value="Por_Secre_tail"/>
    <property type="match status" value="1"/>
</dbReference>
<protein>
    <submittedName>
        <fullName evidence="11">T9SS type A sorting domain-containing protein</fullName>
    </submittedName>
</protein>
<dbReference type="Proteomes" id="UP000321291">
    <property type="component" value="Chromosome"/>
</dbReference>
<comment type="cofactor">
    <cofactor evidence="1">
        <name>Ca(2+)</name>
        <dbReference type="ChEBI" id="CHEBI:29108"/>
    </cofactor>
</comment>
<sequence length="585" mass="65092">MMAADMQPATTDGSSDLYYDYNYFAKKASADKRIYYWGYRNERPIFDFSNVKPVGHRITAFYVTGNYYYFKNFEVIGVEVTITGHTQSECFRNASANHNTYENLAMHDGQAIGFYLSQGIGNYIYNCDAYNNLDYTSNDGTAGGNVDGFGCHPSSAGGTGNVFRGCRAWFNSDDGFDLINAFAAVTIDSCWSFYNGYSTTMVSEGDGNGFKAGGFGMDLSPKVPTVIPRHIVEHSLAYYNKQSGFYSNHHLGGDEFYNNTAYKNNRNFNLVNRKSATEAVDVPGYNHILKNNLSYSPRITDADAVNIDGSSDSASINVFNSFSIPLSPVDADFNSVDASELTAPRKADGGLPDIQFMRLKSDKFVDEGTDVGLSFNGNAPDLGYMESDKSSALPVDYIKPLTAKILNTKAVLNWTTAIEHNNNGFKIERSRNGLANWEELGFIKSHFVLGNGSGFAYQFIDSQIDLNQINYYRLGQIDVNGECHYSNIVELHPKNKDDMKSFSLYPNPVTSAKGKMTIVFKDLLEESSIGHIYDLNGRDVQKFELARGNKEYKVDISNLSTGVYFIKIANKKEILGQNKLLVNQY</sequence>
<evidence type="ECO:0000259" key="9">
    <source>
        <dbReference type="Pfam" id="PF18962"/>
    </source>
</evidence>
<dbReference type="Pfam" id="PF22842">
    <property type="entry name" value="Pel9A-like_beta_helix"/>
    <property type="match status" value="1"/>
</dbReference>
<keyword evidence="4" id="KW-0479">Metal-binding</keyword>
<dbReference type="GO" id="GO:0046872">
    <property type="term" value="F:metal ion binding"/>
    <property type="evidence" value="ECO:0007669"/>
    <property type="project" value="UniProtKB-KW"/>
</dbReference>
<evidence type="ECO:0000256" key="5">
    <source>
        <dbReference type="ARBA" id="ARBA00022729"/>
    </source>
</evidence>
<keyword evidence="7" id="KW-0456">Lyase</keyword>
<dbReference type="InterPro" id="IPR052052">
    <property type="entry name" value="Polysaccharide_Lyase_9"/>
</dbReference>
<dbReference type="EMBL" id="CP042434">
    <property type="protein sequence ID" value="QEC71875.1"/>
    <property type="molecule type" value="Genomic_DNA"/>
</dbReference>
<evidence type="ECO:0000256" key="7">
    <source>
        <dbReference type="ARBA" id="ARBA00023239"/>
    </source>
</evidence>
<feature type="domain" description="Secretion system C-terminal sorting" evidence="9">
    <location>
        <begin position="504"/>
        <end position="575"/>
    </location>
</feature>